<dbReference type="InterPro" id="IPR004838">
    <property type="entry name" value="NHTrfase_class1_PyrdxlP-BS"/>
</dbReference>
<evidence type="ECO:0000256" key="1">
    <source>
        <dbReference type="ARBA" id="ARBA00001933"/>
    </source>
</evidence>
<comment type="subunit">
    <text evidence="3">Homodimer.</text>
</comment>
<dbReference type="InterPro" id="IPR000796">
    <property type="entry name" value="Asp_trans"/>
</dbReference>
<dbReference type="CDD" id="cd00609">
    <property type="entry name" value="AAT_like"/>
    <property type="match status" value="1"/>
</dbReference>
<dbReference type="Gene3D" id="3.90.1150.10">
    <property type="entry name" value="Aspartate Aminotransferase, domain 1"/>
    <property type="match status" value="1"/>
</dbReference>
<evidence type="ECO:0000256" key="3">
    <source>
        <dbReference type="ARBA" id="ARBA00011738"/>
    </source>
</evidence>
<dbReference type="GO" id="GO:0033585">
    <property type="term" value="P:L-phenylalanine biosynthetic process from chorismate via phenylpyruvate"/>
    <property type="evidence" value="ECO:0007669"/>
    <property type="project" value="TreeGrafter"/>
</dbReference>
<dbReference type="GO" id="GO:0042802">
    <property type="term" value="F:identical protein binding"/>
    <property type="evidence" value="ECO:0007669"/>
    <property type="project" value="TreeGrafter"/>
</dbReference>
<dbReference type="RefSeq" id="WP_054286062.1">
    <property type="nucleotide sequence ID" value="NZ_CYHA01000002.1"/>
</dbReference>
<dbReference type="EMBL" id="CYHA01000002">
    <property type="protein sequence ID" value="CUA82647.1"/>
    <property type="molecule type" value="Genomic_DNA"/>
</dbReference>
<dbReference type="InterPro" id="IPR015421">
    <property type="entry name" value="PyrdxlP-dep_Trfase_major"/>
</dbReference>
<dbReference type="InterPro" id="IPR015422">
    <property type="entry name" value="PyrdxlP-dep_Trfase_small"/>
</dbReference>
<proteinExistence type="inferred from homology"/>
<dbReference type="GO" id="GO:0005829">
    <property type="term" value="C:cytosol"/>
    <property type="evidence" value="ECO:0007669"/>
    <property type="project" value="TreeGrafter"/>
</dbReference>
<evidence type="ECO:0000256" key="7">
    <source>
        <dbReference type="RuleBase" id="RU000481"/>
    </source>
</evidence>
<accession>A0A0K6GVA2</accession>
<evidence type="ECO:0000256" key="2">
    <source>
        <dbReference type="ARBA" id="ARBA00007441"/>
    </source>
</evidence>
<keyword evidence="6" id="KW-0663">Pyridoxal phosphate</keyword>
<comment type="similarity">
    <text evidence="2 7">Belongs to the class-I pyridoxal-phosphate-dependent aminotransferase family.</text>
</comment>
<dbReference type="GO" id="GO:0030170">
    <property type="term" value="F:pyridoxal phosphate binding"/>
    <property type="evidence" value="ECO:0007669"/>
    <property type="project" value="InterPro"/>
</dbReference>
<dbReference type="NCBIfam" id="NF006719">
    <property type="entry name" value="PRK09257.1"/>
    <property type="match status" value="1"/>
</dbReference>
<dbReference type="Pfam" id="PF00155">
    <property type="entry name" value="Aminotran_1_2"/>
    <property type="match status" value="1"/>
</dbReference>
<name>A0A0K6GVA2_9NEIS</name>
<protein>
    <recommendedName>
        <fullName evidence="7">Aminotransferase</fullName>
        <ecNumber evidence="7">2.6.1.-</ecNumber>
    </recommendedName>
</protein>
<dbReference type="GO" id="GO:0004838">
    <property type="term" value="F:L-tyrosine-2-oxoglutarate transaminase activity"/>
    <property type="evidence" value="ECO:0007669"/>
    <property type="project" value="TreeGrafter"/>
</dbReference>
<dbReference type="PANTHER" id="PTHR11879:SF37">
    <property type="entry name" value="AROMATIC-AMINO-ACID AMINOTRANSFERASE"/>
    <property type="match status" value="1"/>
</dbReference>
<dbReference type="AlphaFoldDB" id="A0A0K6GVA2"/>
<gene>
    <name evidence="9" type="ORF">Ga0061063_1380</name>
</gene>
<dbReference type="PROSITE" id="PS00105">
    <property type="entry name" value="AA_TRANSFER_CLASS_1"/>
    <property type="match status" value="1"/>
</dbReference>
<reference evidence="10" key="1">
    <citation type="submission" date="2015-08" db="EMBL/GenBank/DDBJ databases">
        <authorList>
            <person name="Varghese N."/>
        </authorList>
    </citation>
    <scope>NUCLEOTIDE SEQUENCE [LARGE SCALE GENOMIC DNA]</scope>
    <source>
        <strain evidence="10">DSM 17901</strain>
    </source>
</reference>
<evidence type="ECO:0000256" key="6">
    <source>
        <dbReference type="ARBA" id="ARBA00022898"/>
    </source>
</evidence>
<evidence type="ECO:0000259" key="8">
    <source>
        <dbReference type="Pfam" id="PF00155"/>
    </source>
</evidence>
<keyword evidence="5 7" id="KW-0808">Transferase</keyword>
<dbReference type="InterPro" id="IPR004839">
    <property type="entry name" value="Aminotransferase_I/II_large"/>
</dbReference>
<keyword evidence="4 7" id="KW-0032">Aminotransferase</keyword>
<evidence type="ECO:0000256" key="5">
    <source>
        <dbReference type="ARBA" id="ARBA00022679"/>
    </source>
</evidence>
<dbReference type="Gene3D" id="3.40.640.10">
    <property type="entry name" value="Type I PLP-dependent aspartate aminotransferase-like (Major domain)"/>
    <property type="match status" value="1"/>
</dbReference>
<organism evidence="9 10">
    <name type="scientific">Gulbenkiania indica</name>
    <dbReference type="NCBI Taxonomy" id="375574"/>
    <lineage>
        <taxon>Bacteria</taxon>
        <taxon>Pseudomonadati</taxon>
        <taxon>Pseudomonadota</taxon>
        <taxon>Betaproteobacteria</taxon>
        <taxon>Neisseriales</taxon>
        <taxon>Chromobacteriaceae</taxon>
        <taxon>Gulbenkiania</taxon>
    </lineage>
</organism>
<evidence type="ECO:0000313" key="10">
    <source>
        <dbReference type="Proteomes" id="UP000243535"/>
    </source>
</evidence>
<dbReference type="InterPro" id="IPR015424">
    <property type="entry name" value="PyrdxlP-dep_Trfase"/>
</dbReference>
<comment type="cofactor">
    <cofactor evidence="1 7">
        <name>pyridoxal 5'-phosphate</name>
        <dbReference type="ChEBI" id="CHEBI:597326"/>
    </cofactor>
</comment>
<dbReference type="PRINTS" id="PR00799">
    <property type="entry name" value="TRANSAMINASE"/>
</dbReference>
<sequence length="401" mass="43119">MTSSIFAAVEMAPRDPILGLNEAFNADARETKVNLGVGVYYDDNGKIPLLNAVKAAEKARLESMPPRGYQPIEGPSAYAQAVQALLFGKDSALLANGQVITAEALGGTGALKIGADFLKRLNPDATVYISDPSWENHRALFEFAGFKVENYPYYDAATRGVDFAAMKACLGGLPAGSIVVLHACCHNPTGADLTDAQWQEVVGLCRDGGLVPFLDMAYQGFADGIEPDAVAVRHFAASGLQFFVSSSFSKSFSLYGERIGALSIVTAAREESARVLSQLKRVIRTNYSNPPIHGAAVVAAVLSSPELRQMWEDELAGMRDRIRAMRTGLVEALKAEGVSQDFSFVIKQRGMFSYTGLTAEQVERLRTEFGIYAVSTGRICLAALNSRNLAYVARAIAKVVA</sequence>
<dbReference type="PANTHER" id="PTHR11879">
    <property type="entry name" value="ASPARTATE AMINOTRANSFERASE"/>
    <property type="match status" value="1"/>
</dbReference>
<dbReference type="STRING" id="375574.GCA_001418035_01172"/>
<dbReference type="EC" id="2.6.1.-" evidence="7"/>
<dbReference type="FunFam" id="3.40.640.10:FF:000015">
    <property type="entry name" value="Aspartate aminotransferase"/>
    <property type="match status" value="1"/>
</dbReference>
<evidence type="ECO:0000313" key="9">
    <source>
        <dbReference type="EMBL" id="CUA82647.1"/>
    </source>
</evidence>
<dbReference type="FunFam" id="3.90.1150.10:FF:000001">
    <property type="entry name" value="Aspartate aminotransferase"/>
    <property type="match status" value="1"/>
</dbReference>
<dbReference type="OrthoDB" id="9766445at2"/>
<feature type="domain" description="Aminotransferase class I/classII large" evidence="8">
    <location>
        <begin position="31"/>
        <end position="396"/>
    </location>
</feature>
<dbReference type="Proteomes" id="UP000243535">
    <property type="component" value="Unassembled WGS sequence"/>
</dbReference>
<keyword evidence="10" id="KW-1185">Reference proteome</keyword>
<dbReference type="SUPFAM" id="SSF53383">
    <property type="entry name" value="PLP-dependent transferases"/>
    <property type="match status" value="1"/>
</dbReference>
<evidence type="ECO:0000256" key="4">
    <source>
        <dbReference type="ARBA" id="ARBA00022576"/>
    </source>
</evidence>